<gene>
    <name evidence="1" type="ORF">B4915_10895</name>
</gene>
<sequence>MAMRTIVHHLYRDAGDLLPVCGTIPGPDERDQWHTGHVVDYLVAYKRVGHPCCTLCCAVALTLIQAHDAA</sequence>
<dbReference type="Proteomes" id="UP000238650">
    <property type="component" value="Unassembled WGS sequence"/>
</dbReference>
<accession>A0A2S9QLN8</accession>
<name>A0A2S9QLN8_9MICO</name>
<evidence type="ECO:0000313" key="2">
    <source>
        <dbReference type="Proteomes" id="UP000238650"/>
    </source>
</evidence>
<evidence type="ECO:0000313" key="1">
    <source>
        <dbReference type="EMBL" id="PRI10505.1"/>
    </source>
</evidence>
<reference evidence="1 2" key="1">
    <citation type="journal article" date="2017" name="New Microbes New Infect">
        <title>Genome sequence of 'Leucobacter massiliensis' sp. nov. isolated from human pharynx after travel to the 2014 Hajj.</title>
        <authorList>
            <person name="Leangapichart T."/>
            <person name="Gautret P."/>
            <person name="Nguyen T.T."/>
            <person name="Armstrong N."/>
            <person name="Rolain J.M."/>
        </authorList>
    </citation>
    <scope>NUCLEOTIDE SEQUENCE [LARGE SCALE GENOMIC DNA]</scope>
    <source>
        <strain evidence="1 2">122RC15</strain>
    </source>
</reference>
<dbReference type="RefSeq" id="WP_105805855.1">
    <property type="nucleotide sequence ID" value="NZ_MWZD01000018.1"/>
</dbReference>
<dbReference type="EMBL" id="MWZD01000018">
    <property type="protein sequence ID" value="PRI10505.1"/>
    <property type="molecule type" value="Genomic_DNA"/>
</dbReference>
<dbReference type="OrthoDB" id="4956985at2"/>
<proteinExistence type="predicted"/>
<comment type="caution">
    <text evidence="1">The sequence shown here is derived from an EMBL/GenBank/DDBJ whole genome shotgun (WGS) entry which is preliminary data.</text>
</comment>
<protein>
    <submittedName>
        <fullName evidence="1">Uncharacterized protein</fullName>
    </submittedName>
</protein>
<organism evidence="1 2">
    <name type="scientific">Leucobacter massiliensis</name>
    <dbReference type="NCBI Taxonomy" id="1686285"/>
    <lineage>
        <taxon>Bacteria</taxon>
        <taxon>Bacillati</taxon>
        <taxon>Actinomycetota</taxon>
        <taxon>Actinomycetes</taxon>
        <taxon>Micrococcales</taxon>
        <taxon>Microbacteriaceae</taxon>
        <taxon>Leucobacter</taxon>
    </lineage>
</organism>
<keyword evidence="2" id="KW-1185">Reference proteome</keyword>
<dbReference type="AlphaFoldDB" id="A0A2S9QLN8"/>